<dbReference type="Proteomes" id="UP001284601">
    <property type="component" value="Unassembled WGS sequence"/>
</dbReference>
<protein>
    <submittedName>
        <fullName evidence="2">Uncharacterized protein</fullName>
    </submittedName>
</protein>
<reference evidence="2 3" key="2">
    <citation type="submission" date="2023-10" db="EMBL/GenBank/DDBJ databases">
        <authorList>
            <person name="Han X.F."/>
        </authorList>
    </citation>
    <scope>NUCLEOTIDE SEQUENCE [LARGE SCALE GENOMIC DNA]</scope>
    <source>
        <strain evidence="2 3">KCTC 39840</strain>
    </source>
</reference>
<organism evidence="2 3">
    <name type="scientific">Conexibacter stalactiti</name>
    <dbReference type="NCBI Taxonomy" id="1940611"/>
    <lineage>
        <taxon>Bacteria</taxon>
        <taxon>Bacillati</taxon>
        <taxon>Actinomycetota</taxon>
        <taxon>Thermoleophilia</taxon>
        <taxon>Solirubrobacterales</taxon>
        <taxon>Conexibacteraceae</taxon>
        <taxon>Conexibacter</taxon>
    </lineage>
</organism>
<comment type="caution">
    <text evidence="2">The sequence shown here is derived from an EMBL/GenBank/DDBJ whole genome shotgun (WGS) entry which is preliminary data.</text>
</comment>
<evidence type="ECO:0000256" key="1">
    <source>
        <dbReference type="SAM" id="MobiDB-lite"/>
    </source>
</evidence>
<keyword evidence="3" id="KW-1185">Reference proteome</keyword>
<dbReference type="EMBL" id="JAWSTH010000221">
    <property type="protein sequence ID" value="MDW5598908.1"/>
    <property type="molecule type" value="Genomic_DNA"/>
</dbReference>
<proteinExistence type="predicted"/>
<evidence type="ECO:0000313" key="3">
    <source>
        <dbReference type="Proteomes" id="UP001284601"/>
    </source>
</evidence>
<evidence type="ECO:0000313" key="2">
    <source>
        <dbReference type="EMBL" id="MDW5598908.1"/>
    </source>
</evidence>
<reference evidence="3" key="1">
    <citation type="submission" date="2023-07" db="EMBL/GenBank/DDBJ databases">
        <title>Conexibacter stalactiti sp. nov., isolated from stalactites in a lava cave and emended description of the genus Conexibacter.</title>
        <authorList>
            <person name="Lee S.D."/>
        </authorList>
    </citation>
    <scope>NUCLEOTIDE SEQUENCE [LARGE SCALE GENOMIC DNA]</scope>
    <source>
        <strain evidence="3">KCTC 39840</strain>
    </source>
</reference>
<sequence length="259" mass="27021">MERLNRSAGIAALFVALLALVLAVTVPALAQKGAQRPKKQAKKAQTVTLVRGKIPARYLPATVARARRADRLGADGDTAEGLRGSCSPDTVDLGTWCLSSALYPLADDEVGKNDYLFATQKCVDLGGWLPTAAQLVGAAPRVKLSSTIDDSRLTATIDLDATDGMKDRREMSSTLITTAAGASAAGALGVTEGSKGDPKTGEPDPVTLPSNPLPETLQYVTVYDNKDKGGFAGGKAVSQPESFRCAYAKVEGSAQREIG</sequence>
<dbReference type="RefSeq" id="WP_318601509.1">
    <property type="nucleotide sequence ID" value="NZ_JAWSTH010000221.1"/>
</dbReference>
<gene>
    <name evidence="2" type="ORF">R7226_31405</name>
</gene>
<name>A0ABU4HZZ2_9ACTN</name>
<feature type="region of interest" description="Disordered" evidence="1">
    <location>
        <begin position="187"/>
        <end position="213"/>
    </location>
</feature>
<accession>A0ABU4HZZ2</accession>